<dbReference type="InterPro" id="IPR015939">
    <property type="entry name" value="Fum_Rdtase/Succ_DH_flav-like_C"/>
</dbReference>
<evidence type="ECO:0000256" key="1">
    <source>
        <dbReference type="ARBA" id="ARBA00022630"/>
    </source>
</evidence>
<dbReference type="InterPro" id="IPR003953">
    <property type="entry name" value="FAD-dep_OxRdtase_2_FAD-bd"/>
</dbReference>
<accession>A0A7C8HDJ1</accession>
<dbReference type="RefSeq" id="WP_158741346.1">
    <property type="nucleotide sequence ID" value="NZ_WSLF01000013.1"/>
</dbReference>
<dbReference type="SUPFAM" id="SSF46977">
    <property type="entry name" value="Succinate dehydrogenase/fumarate reductase flavoprotein C-terminal domain"/>
    <property type="match status" value="1"/>
</dbReference>
<protein>
    <submittedName>
        <fullName evidence="6">FAD-binding protein</fullName>
    </submittedName>
</protein>
<dbReference type="Gene3D" id="3.90.700.10">
    <property type="entry name" value="Succinate dehydrogenase/fumarate reductase flavoprotein, catalytic domain"/>
    <property type="match status" value="1"/>
</dbReference>
<dbReference type="GO" id="GO:0033765">
    <property type="term" value="F:steroid dehydrogenase activity, acting on the CH-CH group of donors"/>
    <property type="evidence" value="ECO:0007669"/>
    <property type="project" value="UniProtKB-ARBA"/>
</dbReference>
<dbReference type="EMBL" id="WSLF01000013">
    <property type="protein sequence ID" value="KAE9631195.1"/>
    <property type="molecule type" value="Genomic_DNA"/>
</dbReference>
<dbReference type="Gene3D" id="3.50.50.60">
    <property type="entry name" value="FAD/NAD(P)-binding domain"/>
    <property type="match status" value="1"/>
</dbReference>
<comment type="caution">
    <text evidence="6">The sequence shown here is derived from an EMBL/GenBank/DDBJ whole genome shotgun (WGS) entry which is preliminary data.</text>
</comment>
<dbReference type="GO" id="GO:0000104">
    <property type="term" value="F:succinate dehydrogenase activity"/>
    <property type="evidence" value="ECO:0007669"/>
    <property type="project" value="TreeGrafter"/>
</dbReference>
<dbReference type="Gene3D" id="1.20.58.100">
    <property type="entry name" value="Fumarate reductase/succinate dehydrogenase flavoprotein-like, C-terminal domain"/>
    <property type="match status" value="1"/>
</dbReference>
<evidence type="ECO:0000259" key="5">
    <source>
        <dbReference type="Pfam" id="PF02910"/>
    </source>
</evidence>
<dbReference type="PANTHER" id="PTHR11632:SF51">
    <property type="entry name" value="SUCCINATE DEHYDROGENASE [UBIQUINONE] FLAVOPROTEIN SUBUNIT, MITOCHONDRIAL"/>
    <property type="match status" value="1"/>
</dbReference>
<dbReference type="GO" id="GO:0009055">
    <property type="term" value="F:electron transfer activity"/>
    <property type="evidence" value="ECO:0007669"/>
    <property type="project" value="TreeGrafter"/>
</dbReference>
<dbReference type="InterPro" id="IPR030664">
    <property type="entry name" value="SdhA/FrdA/AprA"/>
</dbReference>
<dbReference type="InterPro" id="IPR036188">
    <property type="entry name" value="FAD/NAD-bd_sf"/>
</dbReference>
<keyword evidence="2" id="KW-0560">Oxidoreductase</keyword>
<dbReference type="Pfam" id="PF02910">
    <property type="entry name" value="Succ_DH_flav_C"/>
    <property type="match status" value="1"/>
</dbReference>
<dbReference type="PIRSF" id="PIRSF000171">
    <property type="entry name" value="SDHA_APRA_LASPO"/>
    <property type="match status" value="1"/>
</dbReference>
<evidence type="ECO:0000256" key="2">
    <source>
        <dbReference type="ARBA" id="ARBA00023002"/>
    </source>
</evidence>
<dbReference type="InterPro" id="IPR027477">
    <property type="entry name" value="Succ_DH/fumarate_Rdtase_cat_sf"/>
</dbReference>
<feature type="domain" description="FAD-dependent oxidoreductase 2 FAD-binding" evidence="4">
    <location>
        <begin position="348"/>
        <end position="393"/>
    </location>
</feature>
<proteinExistence type="predicted"/>
<dbReference type="SUPFAM" id="SSF51905">
    <property type="entry name" value="FAD/NAD(P)-binding domain"/>
    <property type="match status" value="1"/>
</dbReference>
<name>A0A7C8HDJ1_9FIRM</name>
<gene>
    <name evidence="6" type="ORF">GND95_11725</name>
</gene>
<dbReference type="Pfam" id="PF00890">
    <property type="entry name" value="FAD_binding_2"/>
    <property type="match status" value="2"/>
</dbReference>
<feature type="domain" description="Fumarate reductase/succinate dehydrogenase flavoprotein-like C-terminal" evidence="5">
    <location>
        <begin position="445"/>
        <end position="526"/>
    </location>
</feature>
<dbReference type="GO" id="GO:0005886">
    <property type="term" value="C:plasma membrane"/>
    <property type="evidence" value="ECO:0007669"/>
    <property type="project" value="TreeGrafter"/>
</dbReference>
<keyword evidence="1" id="KW-0285">Flavoprotein</keyword>
<dbReference type="InterPro" id="IPR037099">
    <property type="entry name" value="Fum_R/Succ_DH_flav-like_C_sf"/>
</dbReference>
<dbReference type="AlphaFoldDB" id="A0A7C8HDJ1"/>
<reference evidence="6 7" key="1">
    <citation type="submission" date="2019-12" db="EMBL/GenBank/DDBJ databases">
        <title>Defluviitalea raffinosedens, isolated from a biogas fermenter, genome sequencing and characterization.</title>
        <authorList>
            <person name="Rettenmaier R."/>
            <person name="Schneider M."/>
            <person name="Neuhaus K."/>
            <person name="Liebl W."/>
            <person name="Zverlov V."/>
        </authorList>
    </citation>
    <scope>NUCLEOTIDE SEQUENCE [LARGE SCALE GENOMIC DNA]</scope>
    <source>
        <strain evidence="6 7">249c-K6</strain>
    </source>
</reference>
<keyword evidence="7" id="KW-1185">Reference proteome</keyword>
<dbReference type="Proteomes" id="UP000483018">
    <property type="component" value="Unassembled WGS sequence"/>
</dbReference>
<evidence type="ECO:0000259" key="4">
    <source>
        <dbReference type="Pfam" id="PF00890"/>
    </source>
</evidence>
<dbReference type="PRINTS" id="PR00411">
    <property type="entry name" value="PNDRDTASEI"/>
</dbReference>
<dbReference type="PANTHER" id="PTHR11632">
    <property type="entry name" value="SUCCINATE DEHYDROGENASE 2 FLAVOPROTEIN SUBUNIT"/>
    <property type="match status" value="1"/>
</dbReference>
<dbReference type="GO" id="GO:0050660">
    <property type="term" value="F:flavin adenine dinucleotide binding"/>
    <property type="evidence" value="ECO:0007669"/>
    <property type="project" value="TreeGrafter"/>
</dbReference>
<dbReference type="OrthoDB" id="9806724at2"/>
<sequence length="548" mass="60635">MLPKKTFKTDVVVMGAGLAGITAAIWATKKGAKVMILSSSIIGSGSSFYPGTWGLGLIGPENKEDEKNLLDTILQVGEGMADPKLASVLVQGIDDAIYDLKALGIPLKEAVQKNEKEFIPCFDHKKRNWHGIVKESARRILQQELNRLGVKEFTQTTVTDIIINDGRVSGVTAIQRQKEADTLLTIGCTSVIIASGGLGGLFKYRLNTSDVKGMGQYLAFKAGASLMNLEFMQIMPGFIDPAPKTIFNEKVFRYSEFHHAVTGKSIFEDWSKEKLDERLEIRSTHGPFTCRLGCEGVDIRLYREFLKGESNVRLSYKEELKENQPEFVKIYFEWLKKEKNLTMDDPVYLGIFAHASNGGIYIDAYGRTGVEGLFACGEATGGMHGADRIGGLSTANALVFGKIAGCSAAEYSKGHQPVIPNENGTLTCVPGADKLIEKIRMLNFETAMVAREEKLTLHALEQISEIKNKAEKSRFALQQNEITGKHYVKTRELEAAITLSEAMLQGILLRKESRGSHYRVDYPIKNHNMAKPIISTLKEGKIIQTFLK</sequence>
<evidence type="ECO:0000313" key="7">
    <source>
        <dbReference type="Proteomes" id="UP000483018"/>
    </source>
</evidence>
<feature type="active site" description="Proton acceptor" evidence="3">
    <location>
        <position position="278"/>
    </location>
</feature>
<organism evidence="6 7">
    <name type="scientific">Defluviitalea raffinosedens</name>
    <dbReference type="NCBI Taxonomy" id="1450156"/>
    <lineage>
        <taxon>Bacteria</taxon>
        <taxon>Bacillati</taxon>
        <taxon>Bacillota</taxon>
        <taxon>Clostridia</taxon>
        <taxon>Lachnospirales</taxon>
        <taxon>Defluviitaleaceae</taxon>
        <taxon>Defluviitalea</taxon>
    </lineage>
</organism>
<evidence type="ECO:0000256" key="3">
    <source>
        <dbReference type="PIRSR" id="PIRSR000171-1"/>
    </source>
</evidence>
<evidence type="ECO:0000313" key="6">
    <source>
        <dbReference type="EMBL" id="KAE9631195.1"/>
    </source>
</evidence>
<dbReference type="PRINTS" id="PR00368">
    <property type="entry name" value="FADPNR"/>
</dbReference>
<dbReference type="GO" id="GO:0009061">
    <property type="term" value="P:anaerobic respiration"/>
    <property type="evidence" value="ECO:0007669"/>
    <property type="project" value="TreeGrafter"/>
</dbReference>
<feature type="domain" description="FAD-dependent oxidoreductase 2 FAD-binding" evidence="4">
    <location>
        <begin position="10"/>
        <end position="240"/>
    </location>
</feature>